<sequence length="301" mass="32450">MTLAAATLISTAGYAADKCSTVNLADPGWSDSNVTTTTAAMLLKSLGYDAKITMLSVPVSYESLSNGQMDAFLGNWMPAQQKFHDSYVASGKVEQLSKNLHGTEFTLAVPKYVYEQGIKSFADLAKHGDEFDHKIYGIEPGAPANQSIQTMIDHNEFGLKGWTLVESGEQAMLSEVKRAVNRKKGIVFLGWTPHPMNVNFELAYLSGGEKYFGSAGDVFTLTRKGFKDNCPNVAALLSNLDFSLTMENTVMTDVLENGTAADKAVDNWIKANPAQLDSWLKGVTTADGAEGLAAAKKALLN</sequence>
<evidence type="ECO:0000259" key="1">
    <source>
        <dbReference type="Pfam" id="PF04069"/>
    </source>
</evidence>
<dbReference type="Gene3D" id="3.40.190.10">
    <property type="entry name" value="Periplasmic binding protein-like II"/>
    <property type="match status" value="1"/>
</dbReference>
<comment type="caution">
    <text evidence="2">The sequence shown here is derived from an EMBL/GenBank/DDBJ whole genome shotgun (WGS) entry which is preliminary data.</text>
</comment>
<dbReference type="SUPFAM" id="SSF53850">
    <property type="entry name" value="Periplasmic binding protein-like II"/>
    <property type="match status" value="1"/>
</dbReference>
<feature type="domain" description="ABC-type glycine betaine transport system substrate-binding" evidence="1">
    <location>
        <begin position="21"/>
        <end position="270"/>
    </location>
</feature>
<dbReference type="InterPro" id="IPR017783">
    <property type="entry name" value="ABC_choline_sub-bd"/>
</dbReference>
<dbReference type="Gene3D" id="3.40.190.100">
    <property type="entry name" value="Glycine betaine-binding periplasmic protein, domain 2"/>
    <property type="match status" value="1"/>
</dbReference>
<protein>
    <submittedName>
        <fullName evidence="2">Choline ABC transporter substrate-binding protein</fullName>
    </submittedName>
</protein>
<dbReference type="GO" id="GO:0042597">
    <property type="term" value="C:periplasmic space"/>
    <property type="evidence" value="ECO:0007669"/>
    <property type="project" value="InterPro"/>
</dbReference>
<dbReference type="EMBL" id="PRLP01000015">
    <property type="protein sequence ID" value="PPC78540.1"/>
    <property type="molecule type" value="Genomic_DNA"/>
</dbReference>
<dbReference type="InterPro" id="IPR007210">
    <property type="entry name" value="ABC_Gly_betaine_transp_sub-bd"/>
</dbReference>
<organism evidence="2 3">
    <name type="scientific">Proteobacteria bacterium 228</name>
    <dbReference type="NCBI Taxonomy" id="2083153"/>
    <lineage>
        <taxon>Bacteria</taxon>
        <taxon>Pseudomonadati</taxon>
        <taxon>Pseudomonadota</taxon>
    </lineage>
</organism>
<reference evidence="2 3" key="1">
    <citation type="submission" date="2018-02" db="EMBL/GenBank/DDBJ databases">
        <title>novel marine gammaproteobacteria from coastal saline agro ecosystem.</title>
        <authorList>
            <person name="Krishnan R."/>
            <person name="Ramesh Kumar N."/>
        </authorList>
    </citation>
    <scope>NUCLEOTIDE SEQUENCE [LARGE SCALE GENOMIC DNA]</scope>
    <source>
        <strain evidence="2 3">228</strain>
    </source>
</reference>
<evidence type="ECO:0000313" key="3">
    <source>
        <dbReference type="Proteomes" id="UP000238196"/>
    </source>
</evidence>
<dbReference type="AlphaFoldDB" id="A0A2S5KUV6"/>
<name>A0A2S5KUV6_9PROT</name>
<dbReference type="Proteomes" id="UP000238196">
    <property type="component" value="Unassembled WGS sequence"/>
</dbReference>
<dbReference type="OrthoDB" id="9787902at2"/>
<dbReference type="Pfam" id="PF04069">
    <property type="entry name" value="OpuAC"/>
    <property type="match status" value="1"/>
</dbReference>
<dbReference type="NCBIfam" id="TIGR03414">
    <property type="entry name" value="ABC_choline_bnd"/>
    <property type="match status" value="1"/>
</dbReference>
<dbReference type="CDD" id="cd13640">
    <property type="entry name" value="PBP2_ChoX"/>
    <property type="match status" value="1"/>
</dbReference>
<evidence type="ECO:0000313" key="2">
    <source>
        <dbReference type="EMBL" id="PPC78540.1"/>
    </source>
</evidence>
<dbReference type="GO" id="GO:0022857">
    <property type="term" value="F:transmembrane transporter activity"/>
    <property type="evidence" value="ECO:0007669"/>
    <property type="project" value="InterPro"/>
</dbReference>
<accession>A0A2S5KUV6</accession>
<gene>
    <name evidence="2" type="ORF">C4K68_05420</name>
</gene>
<proteinExistence type="predicted"/>
<dbReference type="GO" id="GO:0043190">
    <property type="term" value="C:ATP-binding cassette (ABC) transporter complex"/>
    <property type="evidence" value="ECO:0007669"/>
    <property type="project" value="InterPro"/>
</dbReference>
<dbReference type="GO" id="GO:0033265">
    <property type="term" value="F:choline binding"/>
    <property type="evidence" value="ECO:0007669"/>
    <property type="project" value="InterPro"/>
</dbReference>
<dbReference type="GO" id="GO:0015871">
    <property type="term" value="P:choline transport"/>
    <property type="evidence" value="ECO:0007669"/>
    <property type="project" value="InterPro"/>
</dbReference>